<sequence>MSITLSSRDFNQDSSSAKKATKQGPVFITERGKPSHVLLNIAEYRRITGTQPKIADLLILPGTENIDLEFPKLTDVVRPAVF</sequence>
<comment type="caution">
    <text evidence="4">The sequence shown here is derived from an EMBL/GenBank/DDBJ whole genome shotgun (WGS) entry which is preliminary data.</text>
</comment>
<evidence type="ECO:0000313" key="5">
    <source>
        <dbReference type="Proteomes" id="UP000504714"/>
    </source>
</evidence>
<dbReference type="AlphaFoldDB" id="A0A6L2ZR07"/>
<dbReference type="RefSeq" id="WP_176488776.1">
    <property type="nucleotide sequence ID" value="NZ_BLXO01000008.1"/>
</dbReference>
<dbReference type="Gene3D" id="3.40.1620.10">
    <property type="entry name" value="YefM-like domain"/>
    <property type="match status" value="1"/>
</dbReference>
<dbReference type="InterPro" id="IPR006442">
    <property type="entry name" value="Antitoxin_Phd/YefM"/>
</dbReference>
<comment type="similarity">
    <text evidence="1 2">Belongs to the phD/YefM antitoxin family.</text>
</comment>
<dbReference type="Proteomes" id="UP000504714">
    <property type="component" value="Unassembled WGS sequence"/>
</dbReference>
<name>A0A6L2ZR07_9ENTR</name>
<dbReference type="NCBIfam" id="TIGR01552">
    <property type="entry name" value="phd_fam"/>
    <property type="match status" value="1"/>
</dbReference>
<gene>
    <name evidence="4" type="ORF">RINTU1_33270</name>
</gene>
<evidence type="ECO:0000256" key="1">
    <source>
        <dbReference type="ARBA" id="ARBA00009981"/>
    </source>
</evidence>
<evidence type="ECO:0000313" key="4">
    <source>
        <dbReference type="EMBL" id="GFN47307.1"/>
    </source>
</evidence>
<proteinExistence type="inferred from homology"/>
<protein>
    <recommendedName>
        <fullName evidence="2">Antitoxin</fullName>
    </recommendedName>
</protein>
<accession>A0A6L2ZR07</accession>
<reference evidence="4 5" key="1">
    <citation type="submission" date="2020-06" db="EMBL/GenBank/DDBJ databases">
        <title>The genome sequence of Candidatus Regiella insecticola strain Tut.</title>
        <authorList>
            <person name="Nikoh N."/>
            <person name="Tsuchida T."/>
            <person name="Koga R."/>
            <person name="Oshima K."/>
            <person name="Hattori M."/>
            <person name="Fukatsu T."/>
        </authorList>
    </citation>
    <scope>NUCLEOTIDE SEQUENCE [LARGE SCALE GENOMIC DNA]</scope>
    <source>
        <strain evidence="4 5">Tut</strain>
    </source>
</reference>
<dbReference type="Pfam" id="PF02604">
    <property type="entry name" value="PhdYeFM_antitox"/>
    <property type="match status" value="1"/>
</dbReference>
<dbReference type="EMBL" id="BLXO01000008">
    <property type="protein sequence ID" value="GFN47307.1"/>
    <property type="molecule type" value="Genomic_DNA"/>
</dbReference>
<feature type="compositionally biased region" description="Polar residues" evidence="3">
    <location>
        <begin position="1"/>
        <end position="18"/>
    </location>
</feature>
<dbReference type="SUPFAM" id="SSF143120">
    <property type="entry name" value="YefM-like"/>
    <property type="match status" value="1"/>
</dbReference>
<evidence type="ECO:0000256" key="3">
    <source>
        <dbReference type="SAM" id="MobiDB-lite"/>
    </source>
</evidence>
<organism evidence="4 5">
    <name type="scientific">Candidatus Regiella insecticola</name>
    <dbReference type="NCBI Taxonomy" id="138073"/>
    <lineage>
        <taxon>Bacteria</taxon>
        <taxon>Pseudomonadati</taxon>
        <taxon>Pseudomonadota</taxon>
        <taxon>Gammaproteobacteria</taxon>
        <taxon>Enterobacterales</taxon>
        <taxon>Enterobacteriaceae</taxon>
        <taxon>aphid secondary symbionts</taxon>
        <taxon>Candidatus Regiella</taxon>
    </lineage>
</organism>
<feature type="region of interest" description="Disordered" evidence="3">
    <location>
        <begin position="1"/>
        <end position="26"/>
    </location>
</feature>
<comment type="function">
    <text evidence="2">Antitoxin component of a type II toxin-antitoxin (TA) system.</text>
</comment>
<evidence type="ECO:0000256" key="2">
    <source>
        <dbReference type="RuleBase" id="RU362080"/>
    </source>
</evidence>
<dbReference type="InterPro" id="IPR036165">
    <property type="entry name" value="YefM-like_sf"/>
</dbReference>